<sequence>MEPEQVKQNPEVKREDGKPHLEANSPHFPPPPSISSSSSSSLLDPDTIEEIHLDDASSKSEHDGNLSPRQEFISSPDITAPMTPQWSMVSASPPPSGFLLNSPMKSPTSQTMGRPTGYDPNRIPTSIFSTKASNPTEWSTASNESLFSIHMGNNSFSREHSVWLEEWNNAHGTEPKPNNEVSSSLPPVMEESSVRLGKASRLEKEESEKISSKGAAGPRTENHSKEKIAPPVEVVKGTPSDETNRNSSSTTHTSFSNPRLSGESGTSGSSFAFPVLVSDTKDGSSKVAVTEKPEKQQSQAQVPEPTPPPKASEKGWFSCFSCWPRCC</sequence>
<dbReference type="PANTHER" id="PTHR33673">
    <property type="entry name" value="SUPPRESSOR SRP40-LIKE PROTEIN"/>
    <property type="match status" value="1"/>
</dbReference>
<gene>
    <name evidence="2" type="ORF">ACJIZ3_014735</name>
</gene>
<dbReference type="Proteomes" id="UP001634393">
    <property type="component" value="Unassembled WGS sequence"/>
</dbReference>
<dbReference type="EMBL" id="JBJXBP010000008">
    <property type="protein sequence ID" value="KAL3813467.1"/>
    <property type="molecule type" value="Genomic_DNA"/>
</dbReference>
<organism evidence="2 3">
    <name type="scientific">Penstemon smallii</name>
    <dbReference type="NCBI Taxonomy" id="265156"/>
    <lineage>
        <taxon>Eukaryota</taxon>
        <taxon>Viridiplantae</taxon>
        <taxon>Streptophyta</taxon>
        <taxon>Embryophyta</taxon>
        <taxon>Tracheophyta</taxon>
        <taxon>Spermatophyta</taxon>
        <taxon>Magnoliopsida</taxon>
        <taxon>eudicotyledons</taxon>
        <taxon>Gunneridae</taxon>
        <taxon>Pentapetalae</taxon>
        <taxon>asterids</taxon>
        <taxon>lamiids</taxon>
        <taxon>Lamiales</taxon>
        <taxon>Plantaginaceae</taxon>
        <taxon>Cheloneae</taxon>
        <taxon>Penstemon</taxon>
    </lineage>
</organism>
<dbReference type="PANTHER" id="PTHR33673:SF36">
    <property type="entry name" value="MYB-LIKE PROTEIN Q"/>
    <property type="match status" value="1"/>
</dbReference>
<feature type="region of interest" description="Disordered" evidence="1">
    <location>
        <begin position="1"/>
        <end position="138"/>
    </location>
</feature>
<comment type="caution">
    <text evidence="2">The sequence shown here is derived from an EMBL/GenBank/DDBJ whole genome shotgun (WGS) entry which is preliminary data.</text>
</comment>
<feature type="compositionally biased region" description="Basic and acidic residues" evidence="1">
    <location>
        <begin position="49"/>
        <end position="64"/>
    </location>
</feature>
<evidence type="ECO:0000313" key="2">
    <source>
        <dbReference type="EMBL" id="KAL3813467.1"/>
    </source>
</evidence>
<feature type="compositionally biased region" description="Polar residues" evidence="1">
    <location>
        <begin position="123"/>
        <end position="138"/>
    </location>
</feature>
<feature type="region of interest" description="Disordered" evidence="1">
    <location>
        <begin position="169"/>
        <end position="315"/>
    </location>
</feature>
<feature type="compositionally biased region" description="Basic and acidic residues" evidence="1">
    <location>
        <begin position="279"/>
        <end position="295"/>
    </location>
</feature>
<accession>A0ABD3RKF6</accession>
<name>A0ABD3RKF6_9LAMI</name>
<keyword evidence="3" id="KW-1185">Reference proteome</keyword>
<feature type="compositionally biased region" description="Low complexity" evidence="1">
    <location>
        <begin position="245"/>
        <end position="257"/>
    </location>
</feature>
<reference evidence="2 3" key="1">
    <citation type="submission" date="2024-12" db="EMBL/GenBank/DDBJ databases">
        <title>The unique morphological basis and parallel evolutionary history of personate flowers in Penstemon.</title>
        <authorList>
            <person name="Depatie T.H."/>
            <person name="Wessinger C.A."/>
        </authorList>
    </citation>
    <scope>NUCLEOTIDE SEQUENCE [LARGE SCALE GENOMIC DNA]</scope>
    <source>
        <strain evidence="2">WTNN_2</strain>
        <tissue evidence="2">Leaf</tissue>
    </source>
</reference>
<dbReference type="AlphaFoldDB" id="A0ABD3RKF6"/>
<evidence type="ECO:0000256" key="1">
    <source>
        <dbReference type="SAM" id="MobiDB-lite"/>
    </source>
</evidence>
<feature type="compositionally biased region" description="Polar residues" evidence="1">
    <location>
        <begin position="72"/>
        <end position="90"/>
    </location>
</feature>
<evidence type="ECO:0000313" key="3">
    <source>
        <dbReference type="Proteomes" id="UP001634393"/>
    </source>
</evidence>
<proteinExistence type="predicted"/>
<feature type="compositionally biased region" description="Basic and acidic residues" evidence="1">
    <location>
        <begin position="10"/>
        <end position="21"/>
    </location>
</feature>
<protein>
    <submittedName>
        <fullName evidence="2">Uncharacterized protein</fullName>
    </submittedName>
</protein>
<feature type="compositionally biased region" description="Basic and acidic residues" evidence="1">
    <location>
        <begin position="200"/>
        <end position="211"/>
    </location>
</feature>
<feature type="compositionally biased region" description="Polar residues" evidence="1">
    <location>
        <begin position="103"/>
        <end position="113"/>
    </location>
</feature>